<dbReference type="InterPro" id="IPR003425">
    <property type="entry name" value="CCB3/YggT"/>
</dbReference>
<keyword evidence="2" id="KW-0472">Membrane</keyword>
<sequence>MLYEYAIVVYILMTWLPGATRSRLHQWLGSIVMPYLSVFRFIPPIGMIDFSPVVAIIVLQFARSGLQYLVSAFI</sequence>
<evidence type="ECO:0000313" key="3">
    <source>
        <dbReference type="EMBL" id="TDG68115.1"/>
    </source>
</evidence>
<evidence type="ECO:0008006" key="5">
    <source>
        <dbReference type="Google" id="ProtNLM"/>
    </source>
</evidence>
<proteinExistence type="inferred from homology"/>
<keyword evidence="4" id="KW-1185">Reference proteome</keyword>
<comment type="similarity">
    <text evidence="1">Belongs to the YggT family.</text>
</comment>
<protein>
    <recommendedName>
        <fullName evidence="5">YggT family protein</fullName>
    </recommendedName>
</protein>
<reference evidence="3 4" key="1">
    <citation type="journal article" date="2019" name="Appl. Microbiol. Biotechnol.">
        <title>Uncovering carbohydrate metabolism through a genotype-phenotype association study of 56 lactic acid bacteria genomes.</title>
        <authorList>
            <person name="Buron-Moles G."/>
            <person name="Chailyan A."/>
            <person name="Dolejs I."/>
            <person name="Forster J."/>
            <person name="Miks M.H."/>
        </authorList>
    </citation>
    <scope>NUCLEOTIDE SEQUENCE [LARGE SCALE GENOMIC DNA]</scope>
    <source>
        <strain evidence="3 4">ATCC 700006</strain>
    </source>
</reference>
<dbReference type="GO" id="GO:0016020">
    <property type="term" value="C:membrane"/>
    <property type="evidence" value="ECO:0007669"/>
    <property type="project" value="InterPro"/>
</dbReference>
<accession>A0A4R5N892</accession>
<dbReference type="PANTHER" id="PTHR33219:SF14">
    <property type="entry name" value="PROTEIN COFACTOR ASSEMBLY OF COMPLEX C SUBUNIT B CCB3, CHLOROPLASTIC-RELATED"/>
    <property type="match status" value="1"/>
</dbReference>
<dbReference type="STRING" id="907931.GCA_000165675_00914"/>
<organism evidence="3 4">
    <name type="scientific">Leuconostoc fallax</name>
    <dbReference type="NCBI Taxonomy" id="1251"/>
    <lineage>
        <taxon>Bacteria</taxon>
        <taxon>Bacillati</taxon>
        <taxon>Bacillota</taxon>
        <taxon>Bacilli</taxon>
        <taxon>Lactobacillales</taxon>
        <taxon>Lactobacillaceae</taxon>
        <taxon>Leuconostoc</taxon>
    </lineage>
</organism>
<evidence type="ECO:0000313" key="4">
    <source>
        <dbReference type="Proteomes" id="UP000295681"/>
    </source>
</evidence>
<dbReference type="EMBL" id="PUFI01000014">
    <property type="protein sequence ID" value="TDG68115.1"/>
    <property type="molecule type" value="Genomic_DNA"/>
</dbReference>
<dbReference type="Pfam" id="PF02325">
    <property type="entry name" value="CCB3_YggT"/>
    <property type="match status" value="1"/>
</dbReference>
<comment type="caution">
    <text evidence="3">The sequence shown here is derived from an EMBL/GenBank/DDBJ whole genome shotgun (WGS) entry which is preliminary data.</text>
</comment>
<keyword evidence="2" id="KW-1133">Transmembrane helix</keyword>
<dbReference type="PANTHER" id="PTHR33219">
    <property type="entry name" value="YLMG HOMOLOG PROTEIN 2, CHLOROPLASTIC"/>
    <property type="match status" value="1"/>
</dbReference>
<dbReference type="AlphaFoldDB" id="A0A4R5N892"/>
<evidence type="ECO:0000256" key="1">
    <source>
        <dbReference type="ARBA" id="ARBA00010894"/>
    </source>
</evidence>
<evidence type="ECO:0000256" key="2">
    <source>
        <dbReference type="SAM" id="Phobius"/>
    </source>
</evidence>
<name>A0A4R5N892_9LACO</name>
<dbReference type="Proteomes" id="UP000295681">
    <property type="component" value="Unassembled WGS sequence"/>
</dbReference>
<feature type="transmembrane region" description="Helical" evidence="2">
    <location>
        <begin position="37"/>
        <end position="59"/>
    </location>
</feature>
<gene>
    <name evidence="3" type="ORF">C5L23_000421</name>
</gene>
<keyword evidence="2" id="KW-0812">Transmembrane</keyword>